<feature type="domain" description="Acyl-CoA dehydrogenase/oxidase C-terminal" evidence="7">
    <location>
        <begin position="262"/>
        <end position="430"/>
    </location>
</feature>
<reference evidence="11" key="2">
    <citation type="journal article" date="2021" name="Microbiome">
        <title>Successional dynamics and alternative stable states in a saline activated sludge microbial community over 9 years.</title>
        <authorList>
            <person name="Wang Y."/>
            <person name="Ye J."/>
            <person name="Ju F."/>
            <person name="Liu L."/>
            <person name="Boyd J.A."/>
            <person name="Deng Y."/>
            <person name="Parks D.H."/>
            <person name="Jiang X."/>
            <person name="Yin X."/>
            <person name="Woodcroft B.J."/>
            <person name="Tyson G.W."/>
            <person name="Hugenholtz P."/>
            <person name="Polz M.F."/>
            <person name="Zhang T."/>
        </authorList>
    </citation>
    <scope>NUCLEOTIDE SEQUENCE</scope>
    <source>
        <strain evidence="11">HKST-UBA02</strain>
    </source>
</reference>
<protein>
    <submittedName>
        <fullName evidence="11">Acyl-CoA dehydrogenase family protein</fullName>
    </submittedName>
</protein>
<dbReference type="GO" id="GO:0050660">
    <property type="term" value="F:flavin adenine dinucleotide binding"/>
    <property type="evidence" value="ECO:0007669"/>
    <property type="project" value="InterPro"/>
</dbReference>
<name>A0A956NCM4_UNCEI</name>
<dbReference type="PANTHER" id="PTHR43884:SF12">
    <property type="entry name" value="ISOVALERYL-COA DEHYDROGENASE, MITOCHONDRIAL-RELATED"/>
    <property type="match status" value="1"/>
</dbReference>
<reference evidence="11" key="1">
    <citation type="submission" date="2020-04" db="EMBL/GenBank/DDBJ databases">
        <authorList>
            <person name="Zhang T."/>
        </authorList>
    </citation>
    <scope>NUCLEOTIDE SEQUENCE</scope>
    <source>
        <strain evidence="11">HKST-UBA02</strain>
    </source>
</reference>
<dbReference type="InterPro" id="IPR036250">
    <property type="entry name" value="AcylCo_DH-like_C"/>
</dbReference>
<proteinExistence type="inferred from homology"/>
<keyword evidence="3 6" id="KW-0285">Flavoprotein</keyword>
<evidence type="ECO:0000313" key="12">
    <source>
        <dbReference type="Proteomes" id="UP000739538"/>
    </source>
</evidence>
<feature type="domain" description="Acyl-CoA dehydrogenase/oxidase N-terminal" evidence="9">
    <location>
        <begin position="40"/>
        <end position="153"/>
    </location>
</feature>
<evidence type="ECO:0000256" key="5">
    <source>
        <dbReference type="ARBA" id="ARBA00023002"/>
    </source>
</evidence>
<evidence type="ECO:0000256" key="4">
    <source>
        <dbReference type="ARBA" id="ARBA00022827"/>
    </source>
</evidence>
<dbReference type="Pfam" id="PF21263">
    <property type="entry name" value="Acyl-CoA-dh_C"/>
    <property type="match status" value="1"/>
</dbReference>
<dbReference type="PANTHER" id="PTHR43884">
    <property type="entry name" value="ACYL-COA DEHYDROGENASE"/>
    <property type="match status" value="1"/>
</dbReference>
<evidence type="ECO:0000259" key="8">
    <source>
        <dbReference type="Pfam" id="PF02770"/>
    </source>
</evidence>
<dbReference type="GO" id="GO:0003995">
    <property type="term" value="F:acyl-CoA dehydrogenase activity"/>
    <property type="evidence" value="ECO:0007669"/>
    <property type="project" value="InterPro"/>
</dbReference>
<comment type="similarity">
    <text evidence="2 6">Belongs to the acyl-CoA dehydrogenase family.</text>
</comment>
<dbReference type="InterPro" id="IPR009075">
    <property type="entry name" value="AcylCo_DH/oxidase_C"/>
</dbReference>
<evidence type="ECO:0000256" key="3">
    <source>
        <dbReference type="ARBA" id="ARBA00022630"/>
    </source>
</evidence>
<dbReference type="EMBL" id="JAGQHS010000065">
    <property type="protein sequence ID" value="MCA9756737.1"/>
    <property type="molecule type" value="Genomic_DNA"/>
</dbReference>
<dbReference type="PROSITE" id="PS00073">
    <property type="entry name" value="ACYL_COA_DH_2"/>
    <property type="match status" value="1"/>
</dbReference>
<evidence type="ECO:0000259" key="9">
    <source>
        <dbReference type="Pfam" id="PF02771"/>
    </source>
</evidence>
<dbReference type="InterPro" id="IPR013786">
    <property type="entry name" value="AcylCoA_DH/ox_N"/>
</dbReference>
<keyword evidence="5 6" id="KW-0560">Oxidoreductase</keyword>
<comment type="cofactor">
    <cofactor evidence="1 6">
        <name>FAD</name>
        <dbReference type="ChEBI" id="CHEBI:57692"/>
    </cofactor>
</comment>
<evidence type="ECO:0000259" key="7">
    <source>
        <dbReference type="Pfam" id="PF00441"/>
    </source>
</evidence>
<evidence type="ECO:0000256" key="6">
    <source>
        <dbReference type="RuleBase" id="RU362125"/>
    </source>
</evidence>
<dbReference type="Gene3D" id="1.10.540.10">
    <property type="entry name" value="Acyl-CoA dehydrogenase/oxidase, N-terminal domain"/>
    <property type="match status" value="1"/>
</dbReference>
<evidence type="ECO:0000256" key="2">
    <source>
        <dbReference type="ARBA" id="ARBA00009347"/>
    </source>
</evidence>
<dbReference type="Pfam" id="PF02771">
    <property type="entry name" value="Acyl-CoA_dh_N"/>
    <property type="match status" value="1"/>
</dbReference>
<comment type="caution">
    <text evidence="11">The sequence shown here is derived from an EMBL/GenBank/DDBJ whole genome shotgun (WGS) entry which is preliminary data.</text>
</comment>
<dbReference type="Gene3D" id="1.20.140.10">
    <property type="entry name" value="Butyryl-CoA Dehydrogenase, subunit A, domain 3"/>
    <property type="match status" value="2"/>
</dbReference>
<gene>
    <name evidence="11" type="ORF">KDA27_13110</name>
</gene>
<accession>A0A956NCM4</accession>
<evidence type="ECO:0000313" key="11">
    <source>
        <dbReference type="EMBL" id="MCA9756737.1"/>
    </source>
</evidence>
<dbReference type="InterPro" id="IPR006089">
    <property type="entry name" value="Acyl-CoA_DH_CS"/>
</dbReference>
<dbReference type="InterPro" id="IPR037069">
    <property type="entry name" value="AcylCoA_DH/ox_N_sf"/>
</dbReference>
<dbReference type="Gene3D" id="2.40.110.10">
    <property type="entry name" value="Butyryl-CoA Dehydrogenase, subunit A, domain 2"/>
    <property type="match status" value="1"/>
</dbReference>
<dbReference type="InterPro" id="IPR009100">
    <property type="entry name" value="AcylCoA_DH/oxidase_NM_dom_sf"/>
</dbReference>
<dbReference type="InterPro" id="IPR049426">
    <property type="entry name" value="Acyl-CoA-dh-like_C"/>
</dbReference>
<feature type="domain" description="Acyl-CoA oxidase/dehydrogenase middle" evidence="8">
    <location>
        <begin position="157"/>
        <end position="250"/>
    </location>
</feature>
<dbReference type="Pfam" id="PF00441">
    <property type="entry name" value="Acyl-CoA_dh_1"/>
    <property type="match status" value="1"/>
</dbReference>
<sequence length="611" mass="65938">MSTSSAAKETHAPSAAGIQSGQFLLEEPALDSFFAPEFLSEEERAFGEAIGRFCREKIYPLREEIDTQKDLGIITGLLQQLGELGLFLMDVPEELEGLGASKKVAMQVAEWLGSSGAAGVAAIVQCGIGGLPVVYFGSEAQRAKYLEGITSGEILTAYALTEPGSGSDALSARTTAVWDEAKGVYVLNGTKQFITNAGFADLFITFAKVDGEQFTCFLIEKGTPGLSTGAEEPKMGLKGSSTRSLILENVEVPKENILGEVGKGHRIAFNVLNIGRLKLAPAALGGAKLALREGAVYSTQREQFGKPLSTFGLIRQKLAGSAMRIYCAESMFYRASGVIDDLADEIKSRPEAAQMDPAEPTVEALKELAVECSINKVYGSEALDWVVDEMVQVHGGYGFIAEYPVERMYRDARINRIWEGTSEVNRLIITGTLMSRAMKGQLPLMGAIKTLTGELMERRGRGEPPEGLLGAEREAIALCKKMTLFASGVAAQKHLMGLQNQQEIIAWLSDMTIQVYAMESALLRTLKVGTLRGEADQAARVAAVQLAVDEGFALCERNAKAVLSASHEGEELRSSLSMLKKLLRREPPNLVDASRQLGGYVVEKEGYPFAP</sequence>
<evidence type="ECO:0000256" key="1">
    <source>
        <dbReference type="ARBA" id="ARBA00001974"/>
    </source>
</evidence>
<organism evidence="11 12">
    <name type="scientific">Eiseniibacteriota bacterium</name>
    <dbReference type="NCBI Taxonomy" id="2212470"/>
    <lineage>
        <taxon>Bacteria</taxon>
        <taxon>Candidatus Eiseniibacteriota</taxon>
    </lineage>
</organism>
<dbReference type="FunFam" id="2.40.110.10:FF:000001">
    <property type="entry name" value="Acyl-CoA dehydrogenase, mitochondrial"/>
    <property type="match status" value="1"/>
</dbReference>
<dbReference type="Pfam" id="PF02770">
    <property type="entry name" value="Acyl-CoA_dh_M"/>
    <property type="match status" value="1"/>
</dbReference>
<evidence type="ECO:0000259" key="10">
    <source>
        <dbReference type="Pfam" id="PF21263"/>
    </source>
</evidence>
<dbReference type="AlphaFoldDB" id="A0A956NCM4"/>
<dbReference type="SUPFAM" id="SSF47203">
    <property type="entry name" value="Acyl-CoA dehydrogenase C-terminal domain-like"/>
    <property type="match status" value="1"/>
</dbReference>
<dbReference type="InterPro" id="IPR046373">
    <property type="entry name" value="Acyl-CoA_Oxase/DH_mid-dom_sf"/>
</dbReference>
<dbReference type="InterPro" id="IPR006091">
    <property type="entry name" value="Acyl-CoA_Oxase/DH_mid-dom"/>
</dbReference>
<keyword evidence="4 6" id="KW-0274">FAD</keyword>
<feature type="domain" description="Acyl-CoA dehydrogenase-like C-terminal" evidence="10">
    <location>
        <begin position="479"/>
        <end position="581"/>
    </location>
</feature>
<dbReference type="FunFam" id="1.20.140.10:FF:000019">
    <property type="entry name" value="Acyl-CoA dehydrogenase"/>
    <property type="match status" value="1"/>
</dbReference>
<dbReference type="PROSITE" id="PS00072">
    <property type="entry name" value="ACYL_COA_DH_1"/>
    <property type="match status" value="1"/>
</dbReference>
<dbReference type="SUPFAM" id="SSF56645">
    <property type="entry name" value="Acyl-CoA dehydrogenase NM domain-like"/>
    <property type="match status" value="1"/>
</dbReference>
<dbReference type="Proteomes" id="UP000739538">
    <property type="component" value="Unassembled WGS sequence"/>
</dbReference>